<feature type="transmembrane region" description="Helical" evidence="13">
    <location>
        <begin position="21"/>
        <end position="41"/>
    </location>
</feature>
<dbReference type="SMR" id="A0A0G3BLD5"/>
<accession>A0A0G3BLD5</accession>
<keyword evidence="3" id="KW-1003">Cell membrane</keyword>
<evidence type="ECO:0000256" key="8">
    <source>
        <dbReference type="ARBA" id="ARBA00023098"/>
    </source>
</evidence>
<dbReference type="InterPro" id="IPR004961">
    <property type="entry name" value="Lipase_chaperone"/>
</dbReference>
<dbReference type="KEGG" id="pbh:AAW51_3546"/>
<evidence type="ECO:0000256" key="13">
    <source>
        <dbReference type="SAM" id="Phobius"/>
    </source>
</evidence>
<evidence type="ECO:0000256" key="9">
    <source>
        <dbReference type="ARBA" id="ARBA00023136"/>
    </source>
</evidence>
<evidence type="ECO:0000256" key="5">
    <source>
        <dbReference type="ARBA" id="ARBA00022692"/>
    </source>
</evidence>
<evidence type="ECO:0000256" key="6">
    <source>
        <dbReference type="ARBA" id="ARBA00022963"/>
    </source>
</evidence>
<dbReference type="AlphaFoldDB" id="A0A0G3BLD5"/>
<reference evidence="14 15" key="1">
    <citation type="submission" date="2015-05" db="EMBL/GenBank/DDBJ databases">
        <authorList>
            <person name="Tang B."/>
            <person name="Yu Y."/>
        </authorList>
    </citation>
    <scope>NUCLEOTIDE SEQUENCE [LARGE SCALE GENOMIC DNA]</scope>
    <source>
        <strain evidence="14 15">DSM 7029</strain>
    </source>
</reference>
<evidence type="ECO:0000256" key="7">
    <source>
        <dbReference type="ARBA" id="ARBA00022989"/>
    </source>
</evidence>
<keyword evidence="8" id="KW-0443">Lipid metabolism</keyword>
<evidence type="ECO:0000256" key="11">
    <source>
        <dbReference type="ARBA" id="ARBA00030948"/>
    </source>
</evidence>
<keyword evidence="9 13" id="KW-0472">Membrane</keyword>
<dbReference type="GO" id="GO:0016042">
    <property type="term" value="P:lipid catabolic process"/>
    <property type="evidence" value="ECO:0007669"/>
    <property type="project" value="UniProtKB-KW"/>
</dbReference>
<comment type="similarity">
    <text evidence="2">Belongs to the lipase chaperone family.</text>
</comment>
<name>A0A0G3BLD5_9BURK</name>
<gene>
    <name evidence="14" type="ORF">AAW51_3546</name>
</gene>
<evidence type="ECO:0000313" key="14">
    <source>
        <dbReference type="EMBL" id="AKJ30237.1"/>
    </source>
</evidence>
<evidence type="ECO:0000256" key="3">
    <source>
        <dbReference type="ARBA" id="ARBA00022475"/>
    </source>
</evidence>
<dbReference type="Pfam" id="PF03280">
    <property type="entry name" value="Lipase_chap"/>
    <property type="match status" value="1"/>
</dbReference>
<dbReference type="Proteomes" id="UP000035352">
    <property type="component" value="Chromosome"/>
</dbReference>
<keyword evidence="5 13" id="KW-0812">Transmembrane</keyword>
<evidence type="ECO:0000256" key="1">
    <source>
        <dbReference type="ARBA" id="ARBA00004383"/>
    </source>
</evidence>
<evidence type="ECO:0000256" key="10">
    <source>
        <dbReference type="ARBA" id="ARBA00023186"/>
    </source>
</evidence>
<evidence type="ECO:0000256" key="2">
    <source>
        <dbReference type="ARBA" id="ARBA00010358"/>
    </source>
</evidence>
<protein>
    <recommendedName>
        <fullName evidence="11">Lipase helper protein</fullName>
    </recommendedName>
    <alternativeName>
        <fullName evidence="12">Lipase modulator</fullName>
    </alternativeName>
</protein>
<dbReference type="GO" id="GO:0006457">
    <property type="term" value="P:protein folding"/>
    <property type="evidence" value="ECO:0007669"/>
    <property type="project" value="InterPro"/>
</dbReference>
<evidence type="ECO:0000256" key="4">
    <source>
        <dbReference type="ARBA" id="ARBA00022519"/>
    </source>
</evidence>
<dbReference type="RefSeq" id="WP_053013688.1">
    <property type="nucleotide sequence ID" value="NZ_CP011371.1"/>
</dbReference>
<organism evidence="14 15">
    <name type="scientific">Caldimonas brevitalea</name>
    <dbReference type="NCBI Taxonomy" id="413882"/>
    <lineage>
        <taxon>Bacteria</taxon>
        <taxon>Pseudomonadati</taxon>
        <taxon>Pseudomonadota</taxon>
        <taxon>Betaproteobacteria</taxon>
        <taxon>Burkholderiales</taxon>
        <taxon>Sphaerotilaceae</taxon>
        <taxon>Caldimonas</taxon>
    </lineage>
</organism>
<dbReference type="GO" id="GO:0005886">
    <property type="term" value="C:plasma membrane"/>
    <property type="evidence" value="ECO:0007669"/>
    <property type="project" value="UniProtKB-SubCell"/>
</dbReference>
<dbReference type="GO" id="GO:0051082">
    <property type="term" value="F:unfolded protein binding"/>
    <property type="evidence" value="ECO:0007669"/>
    <property type="project" value="InterPro"/>
</dbReference>
<proteinExistence type="inferred from homology"/>
<evidence type="ECO:0000313" key="15">
    <source>
        <dbReference type="Proteomes" id="UP000035352"/>
    </source>
</evidence>
<keyword evidence="15" id="KW-1185">Reference proteome</keyword>
<keyword evidence="7 13" id="KW-1133">Transmembrane helix</keyword>
<dbReference type="OrthoDB" id="8903554at2"/>
<sequence length="353" mass="37977">MTAGVVPNRKDNGRPPRRSSAGALLAAVLLGTAVVLGAVVWTVQTDLATPEAAAARHDARAAHQPTGAGLPLAPPLLEQAGRLDASRMFELGYGGGLVVDQRTRAALDIVLGELGAQPDQADLAAFERQLRGSLPSEEADKVLELLHRYRDYRKDVQQASAAAGMPASLGEVRTLLERTTALRRQHFDAAAGEALFGEQEAEARLALARAEIESDPRLSEREKLARLQALQQQQQPLPPAQPGGAVAGVGDRALAVAAEVAAMRERGATAEEVLAFRRARLGAEEADYLAQMDAQQADWQRRYDTYAAERRALEAAGVPDASQRQAQVEQLLRRHFADGELAAARAYERDRGR</sequence>
<keyword evidence="6" id="KW-0442">Lipid degradation</keyword>
<dbReference type="STRING" id="413882.AAW51_3546"/>
<keyword evidence="10" id="KW-0143">Chaperone</keyword>
<dbReference type="EMBL" id="CP011371">
    <property type="protein sequence ID" value="AKJ30237.1"/>
    <property type="molecule type" value="Genomic_DNA"/>
</dbReference>
<keyword evidence="4" id="KW-0997">Cell inner membrane</keyword>
<evidence type="ECO:0000256" key="12">
    <source>
        <dbReference type="ARBA" id="ARBA00031542"/>
    </source>
</evidence>
<comment type="subcellular location">
    <subcellularLocation>
        <location evidence="1">Cell inner membrane</location>
        <topology evidence="1">Single-pass membrane protein</topology>
        <orientation evidence="1">Periplasmic side</orientation>
    </subcellularLocation>
</comment>
<dbReference type="SUPFAM" id="SSF158855">
    <property type="entry name" value="Lipase chaperone-like"/>
    <property type="match status" value="1"/>
</dbReference>